<organism evidence="2 3">
    <name type="scientific">Heliophilum fasciatum</name>
    <dbReference type="NCBI Taxonomy" id="35700"/>
    <lineage>
        <taxon>Bacteria</taxon>
        <taxon>Bacillati</taxon>
        <taxon>Bacillota</taxon>
        <taxon>Clostridia</taxon>
        <taxon>Eubacteriales</taxon>
        <taxon>Heliobacteriaceae</taxon>
        <taxon>Heliophilum</taxon>
    </lineage>
</organism>
<dbReference type="OrthoDB" id="1806931at2"/>
<dbReference type="RefSeq" id="WP_131917858.1">
    <property type="nucleotide sequence ID" value="NZ_JAOQNU010000002.1"/>
</dbReference>
<evidence type="ECO:0000313" key="2">
    <source>
        <dbReference type="EMBL" id="TCP68652.1"/>
    </source>
</evidence>
<feature type="region of interest" description="Disordered" evidence="1">
    <location>
        <begin position="263"/>
        <end position="303"/>
    </location>
</feature>
<sequence>MLSMKKGMIALGLIGTVFTGGVIAYAATGTTDNNAPQRPAFGSCFGVNKVNCGPGMQGKGQPITELATILNIDATALQTELHSGKTLAEIAQAQGITKEDLIAKMVANVQTRLDQAVTDGKITAEQAATMKARMTERITASVDNKWEGKLGPRGDNFGNKRGGGFLGFGGPAYMEQIAPIVNLTVDELRAELQAGKSLVQIAQAKGISADTLKAQVLEVAKKTIATQVEQGKLTQEKADLMLSNLPNHIDTFLNHCAQGKGLGNGSGKGPGNGSGNGLGNGSGRGYGNGFKGQGQARAQAPAL</sequence>
<dbReference type="Pfam" id="PF10925">
    <property type="entry name" value="DUF2680"/>
    <property type="match status" value="1"/>
</dbReference>
<feature type="compositionally biased region" description="Gly residues" evidence="1">
    <location>
        <begin position="263"/>
        <end position="292"/>
    </location>
</feature>
<dbReference type="EMBL" id="SLXT01000002">
    <property type="protein sequence ID" value="TCP68652.1"/>
    <property type="molecule type" value="Genomic_DNA"/>
</dbReference>
<proteinExistence type="predicted"/>
<gene>
    <name evidence="2" type="ORF">EDD73_10247</name>
</gene>
<dbReference type="InterPro" id="IPR024485">
    <property type="entry name" value="DUF2680"/>
</dbReference>
<comment type="caution">
    <text evidence="2">The sequence shown here is derived from an EMBL/GenBank/DDBJ whole genome shotgun (WGS) entry which is preliminary data.</text>
</comment>
<keyword evidence="3" id="KW-1185">Reference proteome</keyword>
<dbReference type="Proteomes" id="UP000294813">
    <property type="component" value="Unassembled WGS sequence"/>
</dbReference>
<name>A0A4R2RW36_9FIRM</name>
<evidence type="ECO:0000256" key="1">
    <source>
        <dbReference type="SAM" id="MobiDB-lite"/>
    </source>
</evidence>
<reference evidence="2 3" key="1">
    <citation type="submission" date="2019-03" db="EMBL/GenBank/DDBJ databases">
        <title>Genomic Encyclopedia of Type Strains, Phase IV (KMG-IV): sequencing the most valuable type-strain genomes for metagenomic binning, comparative biology and taxonomic classification.</title>
        <authorList>
            <person name="Goeker M."/>
        </authorList>
    </citation>
    <scope>NUCLEOTIDE SEQUENCE [LARGE SCALE GENOMIC DNA]</scope>
    <source>
        <strain evidence="2 3">DSM 11170</strain>
    </source>
</reference>
<dbReference type="AlphaFoldDB" id="A0A4R2RW36"/>
<protein>
    <submittedName>
        <fullName evidence="2">Uncharacterized protein DUF2680</fullName>
    </submittedName>
</protein>
<accession>A0A4R2RW36</accession>
<evidence type="ECO:0000313" key="3">
    <source>
        <dbReference type="Proteomes" id="UP000294813"/>
    </source>
</evidence>